<keyword evidence="2" id="KW-0472">Membrane</keyword>
<keyword evidence="2" id="KW-0812">Transmembrane</keyword>
<dbReference type="STRING" id="1592317.DPF_1234"/>
<dbReference type="EMBL" id="BDFE01000015">
    <property type="protein sequence ID" value="GAU08524.1"/>
    <property type="molecule type" value="Genomic_DNA"/>
</dbReference>
<keyword evidence="4" id="KW-1185">Reference proteome</keyword>
<feature type="compositionally biased region" description="Polar residues" evidence="1">
    <location>
        <begin position="198"/>
        <end position="216"/>
    </location>
</feature>
<feature type="transmembrane region" description="Helical" evidence="2">
    <location>
        <begin position="102"/>
        <end position="122"/>
    </location>
</feature>
<feature type="transmembrane region" description="Helical" evidence="2">
    <location>
        <begin position="47"/>
        <end position="64"/>
    </location>
</feature>
<keyword evidence="2" id="KW-1133">Transmembrane helix</keyword>
<evidence type="ECO:0000313" key="3">
    <source>
        <dbReference type="EMBL" id="GAU08524.1"/>
    </source>
</evidence>
<dbReference type="Proteomes" id="UP000095200">
    <property type="component" value="Unassembled WGS sequence"/>
</dbReference>
<protein>
    <submittedName>
        <fullName evidence="3">Uncharacterized protein</fullName>
    </submittedName>
</protein>
<feature type="compositionally biased region" description="Basic and acidic residues" evidence="1">
    <location>
        <begin position="230"/>
        <end position="242"/>
    </location>
</feature>
<feature type="compositionally biased region" description="Basic and acidic residues" evidence="1">
    <location>
        <begin position="186"/>
        <end position="196"/>
    </location>
</feature>
<comment type="caution">
    <text evidence="3">The sequence shown here is derived from an EMBL/GenBank/DDBJ whole genome shotgun (WGS) entry which is preliminary data.</text>
</comment>
<reference evidence="4" key="1">
    <citation type="submission" date="2016-06" db="EMBL/GenBank/DDBJ databases">
        <title>Draft genome sequence of Desulfoplanes formicivorans strain Pf12B.</title>
        <authorList>
            <person name="Watanabe M."/>
            <person name="Kojima H."/>
            <person name="Fukui M."/>
        </authorList>
    </citation>
    <scope>NUCLEOTIDE SEQUENCE [LARGE SCALE GENOMIC DNA]</scope>
    <source>
        <strain evidence="4">Pf12B</strain>
    </source>
</reference>
<feature type="transmembrane region" description="Helical" evidence="2">
    <location>
        <begin position="134"/>
        <end position="155"/>
    </location>
</feature>
<organism evidence="3 4">
    <name type="scientific">Desulfoplanes formicivorans</name>
    <dbReference type="NCBI Taxonomy" id="1592317"/>
    <lineage>
        <taxon>Bacteria</taxon>
        <taxon>Pseudomonadati</taxon>
        <taxon>Thermodesulfobacteriota</taxon>
        <taxon>Desulfovibrionia</taxon>
        <taxon>Desulfovibrionales</taxon>
        <taxon>Desulfoplanaceae</taxon>
        <taxon>Desulfoplanes</taxon>
    </lineage>
</organism>
<accession>A0A194AIE0</accession>
<evidence type="ECO:0000256" key="1">
    <source>
        <dbReference type="SAM" id="MobiDB-lite"/>
    </source>
</evidence>
<dbReference type="AlphaFoldDB" id="A0A194AIE0"/>
<name>A0A194AIE0_9BACT</name>
<evidence type="ECO:0000313" key="4">
    <source>
        <dbReference type="Proteomes" id="UP000095200"/>
    </source>
</evidence>
<proteinExistence type="predicted"/>
<gene>
    <name evidence="3" type="ORF">DPF_1234</name>
</gene>
<feature type="region of interest" description="Disordered" evidence="1">
    <location>
        <begin position="186"/>
        <end position="242"/>
    </location>
</feature>
<sequence>MSGADLVFILGAGVLNDCAALAILFMPLVLYLTFLPDTLARTRGQRIGFALFVFCSLYCLLFLVEVEGLFFHTYNARFNHVAVRYLLAPGDLLTSAWKSYPLIWIIFTDMLLAALIFVKIWPSLDQAFEHPAGYTCRLAVLAVYGLFLVPVLWTFTTSYTISDNNMVNELARNDISSLLRAFHSRHQDNTPKDRSAHQAPQKTGTRQPDMLQQSAPPTGMKLSPHSQNHLVHDCTPKREEDTRPIMEKMALLLLLYKGCL</sequence>
<evidence type="ECO:0000256" key="2">
    <source>
        <dbReference type="SAM" id="Phobius"/>
    </source>
</evidence>
<feature type="transmembrane region" description="Helical" evidence="2">
    <location>
        <begin position="6"/>
        <end position="35"/>
    </location>
</feature>